<sequence length="481" mass="51150">MSEPVIANLNLAAASAEIFMVSAICVILLVDVFLSERSRWVTYALSLLALVGVACVTVSNGVDGRVSAFDGSFVADPLGDLLKLFAYGTVAVAFMYSHDYLRRRGLFKGEYFILGLTALLGIMVMISAGSLITVYLGVELLSLSLYAMVAFDRDSGVAAESAMKYFVLGAIASGTLLYGFSIVYGLTGTLQLDELAVAVREVGADKLGLIFGLAFIIAGVAFKFGAVPFHMWVPDVYHGAPTPVTLFIGTAPKIASYILAIRVLAEGLDAMVATWQSMLIALAVLSMIIGNVVAIAQTNLKRMLAYSTISHVGFILLGILAGTAEGYRASLFYTLAYVIMAIGSFGMILLLSRAGFEADRIDDFRGLNRKSPWFAAMMMMLMFSTAGVPPFVGFWAKIAVLGAIVDVGLVWLAAVAVVLSVVAAFYYLRVVKVMYFDEPTDSVAVEGGGTVRALLTLNGLAVLVLGIFPGALIDLCARALP</sequence>
<dbReference type="NCBIfam" id="NF004442">
    <property type="entry name" value="PRK05777.1-5"/>
    <property type="match status" value="1"/>
</dbReference>
<dbReference type="PANTHER" id="PTHR22773">
    <property type="entry name" value="NADH DEHYDROGENASE"/>
    <property type="match status" value="1"/>
</dbReference>
<keyword evidence="5" id="KW-0830">Ubiquinone</keyword>
<dbReference type="GO" id="GO:0005886">
    <property type="term" value="C:plasma membrane"/>
    <property type="evidence" value="ECO:0007669"/>
    <property type="project" value="UniProtKB-SubCell"/>
</dbReference>
<gene>
    <name evidence="5" type="primary">nuoN</name>
    <name evidence="8" type="ORF">HNQ60_000742</name>
</gene>
<feature type="transmembrane region" description="Helical" evidence="5">
    <location>
        <begin position="330"/>
        <end position="352"/>
    </location>
</feature>
<feature type="transmembrane region" description="Helical" evidence="5">
    <location>
        <begin position="303"/>
        <end position="324"/>
    </location>
</feature>
<dbReference type="GO" id="GO:0050136">
    <property type="term" value="F:NADH dehydrogenase (quinone) (non-electrogenic) activity"/>
    <property type="evidence" value="ECO:0007669"/>
    <property type="project" value="UniProtKB-UniRule"/>
</dbReference>
<comment type="catalytic activity">
    <reaction evidence="5">
        <text>a quinone + NADH + 5 H(+)(in) = a quinol + NAD(+) + 4 H(+)(out)</text>
        <dbReference type="Rhea" id="RHEA:57888"/>
        <dbReference type="ChEBI" id="CHEBI:15378"/>
        <dbReference type="ChEBI" id="CHEBI:24646"/>
        <dbReference type="ChEBI" id="CHEBI:57540"/>
        <dbReference type="ChEBI" id="CHEBI:57945"/>
        <dbReference type="ChEBI" id="CHEBI:132124"/>
    </reaction>
</comment>
<dbReference type="GO" id="GO:0008137">
    <property type="term" value="F:NADH dehydrogenase (ubiquinone) activity"/>
    <property type="evidence" value="ECO:0007669"/>
    <property type="project" value="InterPro"/>
</dbReference>
<dbReference type="AlphaFoldDB" id="A0A841HGJ2"/>
<keyword evidence="9" id="KW-1185">Reference proteome</keyword>
<feature type="transmembrane region" description="Helical" evidence="5">
    <location>
        <begin position="12"/>
        <end position="34"/>
    </location>
</feature>
<dbReference type="GO" id="GO:0048038">
    <property type="term" value="F:quinone binding"/>
    <property type="evidence" value="ECO:0007669"/>
    <property type="project" value="UniProtKB-KW"/>
</dbReference>
<comment type="subunit">
    <text evidence="5">NDH-1 is composed of 14 different subunits. Subunits NuoA, H, J, K, L, M, N constitute the membrane sector of the complex.</text>
</comment>
<comment type="caution">
    <text evidence="8">The sequence shown here is derived from an EMBL/GenBank/DDBJ whole genome shotgun (WGS) entry which is preliminary data.</text>
</comment>
<feature type="domain" description="NADH:quinone oxidoreductase/Mrp antiporter transmembrane" evidence="7">
    <location>
        <begin position="128"/>
        <end position="421"/>
    </location>
</feature>
<comment type="subcellular location">
    <subcellularLocation>
        <location evidence="5">Cell membrane</location>
        <topology evidence="5">Multi-pass membrane protein</topology>
    </subcellularLocation>
    <subcellularLocation>
        <location evidence="1">Endomembrane system</location>
        <topology evidence="1">Multi-pass membrane protein</topology>
    </subcellularLocation>
    <subcellularLocation>
        <location evidence="6">Membrane</location>
        <topology evidence="6">Multi-pass membrane protein</topology>
    </subcellularLocation>
</comment>
<evidence type="ECO:0000256" key="4">
    <source>
        <dbReference type="ARBA" id="ARBA00023136"/>
    </source>
</evidence>
<keyword evidence="4 5" id="KW-0472">Membrane</keyword>
<evidence type="ECO:0000256" key="2">
    <source>
        <dbReference type="ARBA" id="ARBA00022692"/>
    </source>
</evidence>
<dbReference type="RefSeq" id="WP_184329661.1">
    <property type="nucleotide sequence ID" value="NZ_JACHHZ010000001.1"/>
</dbReference>
<dbReference type="PRINTS" id="PR01434">
    <property type="entry name" value="NADHDHGNASE5"/>
</dbReference>
<name>A0A841HGJ2_9GAMM</name>
<dbReference type="GO" id="GO:0012505">
    <property type="term" value="C:endomembrane system"/>
    <property type="evidence" value="ECO:0007669"/>
    <property type="project" value="UniProtKB-SubCell"/>
</dbReference>
<dbReference type="InterPro" id="IPR001750">
    <property type="entry name" value="ND/Mrp_TM"/>
</dbReference>
<evidence type="ECO:0000256" key="5">
    <source>
        <dbReference type="HAMAP-Rule" id="MF_00445"/>
    </source>
</evidence>
<protein>
    <recommendedName>
        <fullName evidence="5">NADH-quinone oxidoreductase subunit N</fullName>
        <ecNumber evidence="5">7.1.1.-</ecNumber>
    </recommendedName>
    <alternativeName>
        <fullName evidence="5">NADH dehydrogenase I subunit N</fullName>
    </alternativeName>
    <alternativeName>
        <fullName evidence="5">NDH-1 subunit N</fullName>
    </alternativeName>
</protein>
<evidence type="ECO:0000256" key="1">
    <source>
        <dbReference type="ARBA" id="ARBA00004127"/>
    </source>
</evidence>
<proteinExistence type="inferred from homology"/>
<dbReference type="Pfam" id="PF00361">
    <property type="entry name" value="Proton_antipo_M"/>
    <property type="match status" value="1"/>
</dbReference>
<dbReference type="EMBL" id="JACHHZ010000001">
    <property type="protein sequence ID" value="MBB6091896.1"/>
    <property type="molecule type" value="Genomic_DNA"/>
</dbReference>
<dbReference type="EC" id="7.1.1.-" evidence="5"/>
<evidence type="ECO:0000313" key="8">
    <source>
        <dbReference type="EMBL" id="MBB6091896.1"/>
    </source>
</evidence>
<keyword evidence="5" id="KW-0813">Transport</keyword>
<feature type="transmembrane region" description="Helical" evidence="5">
    <location>
        <begin position="41"/>
        <end position="61"/>
    </location>
</feature>
<feature type="transmembrane region" description="Helical" evidence="5">
    <location>
        <begin position="373"/>
        <end position="396"/>
    </location>
</feature>
<evidence type="ECO:0000259" key="7">
    <source>
        <dbReference type="Pfam" id="PF00361"/>
    </source>
</evidence>
<comment type="function">
    <text evidence="5">NDH-1 shuttles electrons from NADH, via FMN and iron-sulfur (Fe-S) centers, to quinones in the respiratory chain. The immediate electron acceptor for the enzyme in this species is believed to be ubiquinone. Couples the redox reaction to proton translocation (for every two electrons transferred, four hydrogen ions are translocated across the cytoplasmic membrane), and thus conserves the redox energy in a proton gradient.</text>
</comment>
<feature type="transmembrane region" description="Helical" evidence="5">
    <location>
        <begin position="460"/>
        <end position="480"/>
    </location>
</feature>
<feature type="transmembrane region" description="Helical" evidence="5">
    <location>
        <begin position="277"/>
        <end position="296"/>
    </location>
</feature>
<evidence type="ECO:0000256" key="3">
    <source>
        <dbReference type="ARBA" id="ARBA00022989"/>
    </source>
</evidence>
<evidence type="ECO:0000256" key="6">
    <source>
        <dbReference type="RuleBase" id="RU000320"/>
    </source>
</evidence>
<feature type="transmembrane region" description="Helical" evidence="5">
    <location>
        <begin position="163"/>
        <end position="187"/>
    </location>
</feature>
<organism evidence="8 9">
    <name type="scientific">Povalibacter uvarum</name>
    <dbReference type="NCBI Taxonomy" id="732238"/>
    <lineage>
        <taxon>Bacteria</taxon>
        <taxon>Pseudomonadati</taxon>
        <taxon>Pseudomonadota</taxon>
        <taxon>Gammaproteobacteria</taxon>
        <taxon>Steroidobacterales</taxon>
        <taxon>Steroidobacteraceae</taxon>
        <taxon>Povalibacter</taxon>
    </lineage>
</organism>
<feature type="transmembrane region" description="Helical" evidence="5">
    <location>
        <begin position="408"/>
        <end position="428"/>
    </location>
</feature>
<dbReference type="GO" id="GO:0042773">
    <property type="term" value="P:ATP synthesis coupled electron transport"/>
    <property type="evidence" value="ECO:0007669"/>
    <property type="project" value="InterPro"/>
</dbReference>
<keyword evidence="5" id="KW-0874">Quinone</keyword>
<keyword evidence="5" id="KW-1003">Cell membrane</keyword>
<dbReference type="Proteomes" id="UP000588068">
    <property type="component" value="Unassembled WGS sequence"/>
</dbReference>
<keyword evidence="5" id="KW-1278">Translocase</keyword>
<dbReference type="NCBIfam" id="TIGR01770">
    <property type="entry name" value="NDH_I_N"/>
    <property type="match status" value="1"/>
</dbReference>
<feature type="transmembrane region" description="Helical" evidence="5">
    <location>
        <begin position="207"/>
        <end position="232"/>
    </location>
</feature>
<reference evidence="8 9" key="1">
    <citation type="submission" date="2020-08" db="EMBL/GenBank/DDBJ databases">
        <title>Genomic Encyclopedia of Type Strains, Phase IV (KMG-IV): sequencing the most valuable type-strain genomes for metagenomic binning, comparative biology and taxonomic classification.</title>
        <authorList>
            <person name="Goeker M."/>
        </authorList>
    </citation>
    <scope>NUCLEOTIDE SEQUENCE [LARGE SCALE GENOMIC DNA]</scope>
    <source>
        <strain evidence="8 9">DSM 26723</strain>
    </source>
</reference>
<evidence type="ECO:0000313" key="9">
    <source>
        <dbReference type="Proteomes" id="UP000588068"/>
    </source>
</evidence>
<dbReference type="HAMAP" id="MF_00445">
    <property type="entry name" value="NDH1_NuoN_1"/>
    <property type="match status" value="1"/>
</dbReference>
<dbReference type="InterPro" id="IPR010096">
    <property type="entry name" value="NADH-Q_OxRdtase_suN/2"/>
</dbReference>
<feature type="transmembrane region" description="Helical" evidence="5">
    <location>
        <begin position="81"/>
        <end position="97"/>
    </location>
</feature>
<comment type="similarity">
    <text evidence="5">Belongs to the complex I subunit 2 family.</text>
</comment>
<accession>A0A841HGJ2</accession>
<keyword evidence="2 5" id="KW-0812">Transmembrane</keyword>
<keyword evidence="3 5" id="KW-1133">Transmembrane helix</keyword>
<keyword evidence="5" id="KW-0520">NAD</keyword>